<dbReference type="PANTHER" id="PTHR43126">
    <property type="entry name" value="D-ALANYL-D-ALANINE DIPEPTIDASE"/>
    <property type="match status" value="1"/>
</dbReference>
<keyword evidence="4 9" id="KW-0378">Hydrolase</keyword>
<dbReference type="AlphaFoldDB" id="A0A497XDK4"/>
<dbReference type="HAMAP" id="MF_01924">
    <property type="entry name" value="A_A_dipeptidase"/>
    <property type="match status" value="1"/>
</dbReference>
<dbReference type="Pfam" id="PF01427">
    <property type="entry name" value="Peptidase_M15"/>
    <property type="match status" value="1"/>
</dbReference>
<dbReference type="CDD" id="cd14840">
    <property type="entry name" value="D-Ala-D-Ala_dipeptidase_Aad"/>
    <property type="match status" value="1"/>
</dbReference>
<evidence type="ECO:0000256" key="1">
    <source>
        <dbReference type="ARBA" id="ARBA00001362"/>
    </source>
</evidence>
<dbReference type="SUPFAM" id="SSF55166">
    <property type="entry name" value="Hedgehog/DD-peptidase"/>
    <property type="match status" value="1"/>
</dbReference>
<evidence type="ECO:0000259" key="11">
    <source>
        <dbReference type="Pfam" id="PF07883"/>
    </source>
</evidence>
<comment type="catalytic activity">
    <reaction evidence="1 9">
        <text>D-alanyl-D-alanine + H2O = 2 D-alanine</text>
        <dbReference type="Rhea" id="RHEA:20661"/>
        <dbReference type="ChEBI" id="CHEBI:15377"/>
        <dbReference type="ChEBI" id="CHEBI:57416"/>
        <dbReference type="ChEBI" id="CHEBI:57822"/>
        <dbReference type="EC" id="3.4.13.22"/>
    </reaction>
</comment>
<dbReference type="RefSeq" id="WP_121241576.1">
    <property type="nucleotide sequence ID" value="NZ_BHVV01000006.1"/>
</dbReference>
<dbReference type="EC" id="3.4.13.22" evidence="9"/>
<keyword evidence="6 9" id="KW-0224">Dipeptidase</keyword>
<feature type="signal peptide" evidence="10">
    <location>
        <begin position="1"/>
        <end position="32"/>
    </location>
</feature>
<evidence type="ECO:0000256" key="4">
    <source>
        <dbReference type="ARBA" id="ARBA00022801"/>
    </source>
</evidence>
<dbReference type="GO" id="GO:0006508">
    <property type="term" value="P:proteolysis"/>
    <property type="evidence" value="ECO:0007669"/>
    <property type="project" value="UniProtKB-KW"/>
</dbReference>
<dbReference type="InterPro" id="IPR014710">
    <property type="entry name" value="RmlC-like_jellyroll"/>
</dbReference>
<dbReference type="Gene3D" id="3.30.1380.10">
    <property type="match status" value="1"/>
</dbReference>
<keyword evidence="3 9" id="KW-0479">Metal-binding</keyword>
<evidence type="ECO:0000256" key="6">
    <source>
        <dbReference type="ARBA" id="ARBA00022997"/>
    </source>
</evidence>
<keyword evidence="13" id="KW-1185">Reference proteome</keyword>
<keyword evidence="5 9" id="KW-0862">Zinc</keyword>
<dbReference type="InterPro" id="IPR009045">
    <property type="entry name" value="Zn_M74/Hedgehog-like"/>
</dbReference>
<feature type="chain" id="PRO_5019821819" description="D-alanyl-D-alanine dipeptidase" evidence="10">
    <location>
        <begin position="33"/>
        <end position="349"/>
    </location>
</feature>
<keyword evidence="7 9" id="KW-0482">Metalloprotease</keyword>
<dbReference type="GO" id="GO:0071555">
    <property type="term" value="P:cell wall organization"/>
    <property type="evidence" value="ECO:0007669"/>
    <property type="project" value="UniProtKB-KW"/>
</dbReference>
<gene>
    <name evidence="9" type="primary">ddpX</name>
    <name evidence="12" type="ORF">DFR35_1707</name>
</gene>
<organism evidence="12 13">
    <name type="scientific">Sulfurisoma sediminicola</name>
    <dbReference type="NCBI Taxonomy" id="1381557"/>
    <lineage>
        <taxon>Bacteria</taxon>
        <taxon>Pseudomonadati</taxon>
        <taxon>Pseudomonadota</taxon>
        <taxon>Betaproteobacteria</taxon>
        <taxon>Nitrosomonadales</taxon>
        <taxon>Sterolibacteriaceae</taxon>
        <taxon>Sulfurisoma</taxon>
    </lineage>
</organism>
<evidence type="ECO:0000313" key="12">
    <source>
        <dbReference type="EMBL" id="RLJ65051.1"/>
    </source>
</evidence>
<dbReference type="GO" id="GO:0008270">
    <property type="term" value="F:zinc ion binding"/>
    <property type="evidence" value="ECO:0007669"/>
    <property type="project" value="UniProtKB-UniRule"/>
</dbReference>
<evidence type="ECO:0000256" key="10">
    <source>
        <dbReference type="SAM" id="SignalP"/>
    </source>
</evidence>
<comment type="cofactor">
    <cofactor evidence="9">
        <name>Zn(2+)</name>
        <dbReference type="ChEBI" id="CHEBI:29105"/>
    </cofactor>
    <text evidence="9">Binds 1 zinc ion per subunit.</text>
</comment>
<reference evidence="12 13" key="1">
    <citation type="submission" date="2018-10" db="EMBL/GenBank/DDBJ databases">
        <title>Genomic Encyclopedia of Type Strains, Phase IV (KMG-IV): sequencing the most valuable type-strain genomes for metagenomic binning, comparative biology and taxonomic classification.</title>
        <authorList>
            <person name="Goeker M."/>
        </authorList>
    </citation>
    <scope>NUCLEOTIDE SEQUENCE [LARGE SCALE GENOMIC DNA]</scope>
    <source>
        <strain evidence="12 13">DSM 26916</strain>
    </source>
</reference>
<dbReference type="InterPro" id="IPR011051">
    <property type="entry name" value="RmlC_Cupin_sf"/>
</dbReference>
<dbReference type="InterPro" id="IPR000755">
    <property type="entry name" value="A_A_dipeptidase"/>
</dbReference>
<dbReference type="CDD" id="cd02236">
    <property type="entry name" value="cupin_CV2614-like"/>
    <property type="match status" value="1"/>
</dbReference>
<feature type="binding site" evidence="9">
    <location>
        <position position="257"/>
    </location>
    <ligand>
        <name>Zn(2+)</name>
        <dbReference type="ChEBI" id="CHEBI:29105"/>
        <note>catalytic</note>
    </ligand>
</feature>
<evidence type="ECO:0000256" key="7">
    <source>
        <dbReference type="ARBA" id="ARBA00023049"/>
    </source>
</evidence>
<name>A0A497XDK4_9PROT</name>
<dbReference type="SUPFAM" id="SSF51182">
    <property type="entry name" value="RmlC-like cupins"/>
    <property type="match status" value="1"/>
</dbReference>
<keyword evidence="8" id="KW-0961">Cell wall biogenesis/degradation</keyword>
<dbReference type="Gene3D" id="2.60.120.10">
    <property type="entry name" value="Jelly Rolls"/>
    <property type="match status" value="1"/>
</dbReference>
<feature type="binding site" evidence="9">
    <location>
        <position position="264"/>
    </location>
    <ligand>
        <name>Zn(2+)</name>
        <dbReference type="ChEBI" id="CHEBI:29105"/>
        <note>catalytic</note>
    </ligand>
</feature>
<evidence type="ECO:0000256" key="3">
    <source>
        <dbReference type="ARBA" id="ARBA00022723"/>
    </source>
</evidence>
<dbReference type="EMBL" id="RCCI01000005">
    <property type="protein sequence ID" value="RLJ65051.1"/>
    <property type="molecule type" value="Genomic_DNA"/>
</dbReference>
<dbReference type="OrthoDB" id="9801430at2"/>
<accession>A0A497XDK4</accession>
<feature type="site" description="Transition state stabilizer" evidence="9">
    <location>
        <position position="229"/>
    </location>
</feature>
<evidence type="ECO:0000256" key="8">
    <source>
        <dbReference type="ARBA" id="ARBA00023316"/>
    </source>
</evidence>
<keyword evidence="10" id="KW-0732">Signal</keyword>
<comment type="caution">
    <text evidence="12">The sequence shown here is derived from an EMBL/GenBank/DDBJ whole genome shotgun (WGS) entry which is preliminary data.</text>
</comment>
<feature type="active site" description="Proton donor/acceptor" evidence="9">
    <location>
        <position position="322"/>
    </location>
</feature>
<evidence type="ECO:0000256" key="5">
    <source>
        <dbReference type="ARBA" id="ARBA00022833"/>
    </source>
</evidence>
<dbReference type="InterPro" id="IPR013096">
    <property type="entry name" value="Cupin_2"/>
</dbReference>
<keyword evidence="2 9" id="KW-0645">Protease</keyword>
<proteinExistence type="inferred from homology"/>
<dbReference type="GO" id="GO:0008237">
    <property type="term" value="F:metallopeptidase activity"/>
    <property type="evidence" value="ECO:0007669"/>
    <property type="project" value="UniProtKB-KW"/>
</dbReference>
<feature type="binding site" evidence="9">
    <location>
        <position position="325"/>
    </location>
    <ligand>
        <name>Zn(2+)</name>
        <dbReference type="ChEBI" id="CHEBI:29105"/>
        <note>catalytic</note>
    </ligand>
</feature>
<sequence length="349" mass="38149">MCPAPRNPRFSLRGGLAAGALCATLAAAPAGADYPPLQVLIETGKTVVGETLRYPEQAPARVTAVIVNIAPGSSTDWHRHGTPMFAYLLSGELEVEYAVGRRTTLRAGDALMEAMAVPHIGTNLGREPARVLAVFMGAEGAAKTIPVPPPDTPPASPAATAAPDLVDLAGFEPGFRLDIRYATTNNFMSMAMYPAARALLQRPAAEALQRAHQRLRAQGYGLVVLDAYRAWQVTRTMWDRFPGDRAYLADPLQGSRHNRGAAVDVTLFDLNTDREVEMPSAYDDFSERAHPDYAGGTQAQRDARDRLRAAMEAEGFSVYPNEWWHFDYRDWQAYPVLNQPLVPLVPPVR</sequence>
<protein>
    <recommendedName>
        <fullName evidence="9">D-alanyl-D-alanine dipeptidase</fullName>
        <shortName evidence="9">D-Ala-D-Ala dipeptidase</shortName>
        <ecNumber evidence="9">3.4.13.22</ecNumber>
    </recommendedName>
</protein>
<comment type="function">
    <text evidence="9">Catalyzes hydrolysis of the D-alanyl-D-alanine dipeptide.</text>
</comment>
<feature type="domain" description="Cupin type-2" evidence="11">
    <location>
        <begin position="66"/>
        <end position="135"/>
    </location>
</feature>
<evidence type="ECO:0000256" key="2">
    <source>
        <dbReference type="ARBA" id="ARBA00022670"/>
    </source>
</evidence>
<dbReference type="GO" id="GO:0160237">
    <property type="term" value="F:D-Ala-D-Ala dipeptidase activity"/>
    <property type="evidence" value="ECO:0007669"/>
    <property type="project" value="UniProtKB-EC"/>
</dbReference>
<evidence type="ECO:0000313" key="13">
    <source>
        <dbReference type="Proteomes" id="UP000268908"/>
    </source>
</evidence>
<dbReference type="PANTHER" id="PTHR43126:SF1">
    <property type="entry name" value="D-ALANYL-D-ALANINE DIPEPTIDASE"/>
    <property type="match status" value="1"/>
</dbReference>
<dbReference type="Pfam" id="PF07883">
    <property type="entry name" value="Cupin_2"/>
    <property type="match status" value="1"/>
</dbReference>
<evidence type="ECO:0000256" key="9">
    <source>
        <dbReference type="HAMAP-Rule" id="MF_01924"/>
    </source>
</evidence>
<dbReference type="Proteomes" id="UP000268908">
    <property type="component" value="Unassembled WGS sequence"/>
</dbReference>
<comment type="similarity">
    <text evidence="9">Belongs to the peptidase M15D family.</text>
</comment>